<dbReference type="EMBL" id="JADKGY010000001">
    <property type="protein sequence ID" value="MBK9981870.1"/>
    <property type="molecule type" value="Genomic_DNA"/>
</dbReference>
<sequence>MRQSHGLISSHHHDQPNIYYPLDPDSRGSWIALSETGRAVCLLNGGYESFIPNPPYRMSRGQVIMDAVKAEDANRYVDTYDFQGIAPFTLLIDGKSFLTELVWDGDQKHLHSLPIDQPQIWSSATLYPPDVRAWRKSLFEKWISETDVLDSDSIIEFHQMANGDNENGFVMNRNEVVRTLSITNIANREESGTIVHVQLDMQRREEVLIHYE</sequence>
<gene>
    <name evidence="1" type="ORF">IPP15_05505</name>
</gene>
<name>A0A9D7SRD3_9BACT</name>
<dbReference type="AlphaFoldDB" id="A0A9D7SRD3"/>
<evidence type="ECO:0000313" key="1">
    <source>
        <dbReference type="EMBL" id="MBK9981870.1"/>
    </source>
</evidence>
<accession>A0A9D7SRD3</accession>
<organism evidence="1 2">
    <name type="scientific">Candidatus Opimibacter skivensis</name>
    <dbReference type="NCBI Taxonomy" id="2982028"/>
    <lineage>
        <taxon>Bacteria</taxon>
        <taxon>Pseudomonadati</taxon>
        <taxon>Bacteroidota</taxon>
        <taxon>Saprospiria</taxon>
        <taxon>Saprospirales</taxon>
        <taxon>Saprospiraceae</taxon>
        <taxon>Candidatus Opimibacter</taxon>
    </lineage>
</organism>
<dbReference type="InterPro" id="IPR008551">
    <property type="entry name" value="TANGO2"/>
</dbReference>
<dbReference type="Proteomes" id="UP000808337">
    <property type="component" value="Unassembled WGS sequence"/>
</dbReference>
<reference evidence="1 2" key="1">
    <citation type="submission" date="2020-10" db="EMBL/GenBank/DDBJ databases">
        <title>Connecting structure to function with the recovery of over 1000 high-quality activated sludge metagenome-assembled genomes encoding full-length rRNA genes using long-read sequencing.</title>
        <authorList>
            <person name="Singleton C.M."/>
            <person name="Petriglieri F."/>
            <person name="Kristensen J.M."/>
            <person name="Kirkegaard R.H."/>
            <person name="Michaelsen T.Y."/>
            <person name="Andersen M.H."/>
            <person name="Karst S.M."/>
            <person name="Dueholm M.S."/>
            <person name="Nielsen P.H."/>
            <person name="Albertsen M."/>
        </authorList>
    </citation>
    <scope>NUCLEOTIDE SEQUENCE [LARGE SCALE GENOMIC DNA]</scope>
    <source>
        <strain evidence="1">Ribe_18-Q3-R11-54_MAXAC.273</strain>
    </source>
</reference>
<evidence type="ECO:0000313" key="2">
    <source>
        <dbReference type="Proteomes" id="UP000808337"/>
    </source>
</evidence>
<proteinExistence type="predicted"/>
<protein>
    <submittedName>
        <fullName evidence="1">NRDE family protein</fullName>
    </submittedName>
</protein>
<comment type="caution">
    <text evidence="1">The sequence shown here is derived from an EMBL/GenBank/DDBJ whole genome shotgun (WGS) entry which is preliminary data.</text>
</comment>
<dbReference type="Pfam" id="PF05742">
    <property type="entry name" value="TANGO2"/>
    <property type="match status" value="1"/>
</dbReference>